<dbReference type="PROSITE" id="PS50865">
    <property type="entry name" value="ZF_MYND_2"/>
    <property type="match status" value="1"/>
</dbReference>
<dbReference type="GO" id="GO:0008270">
    <property type="term" value="F:zinc ion binding"/>
    <property type="evidence" value="ECO:0007669"/>
    <property type="project" value="UniProtKB-KW"/>
</dbReference>
<keyword evidence="7" id="KW-1185">Reference proteome</keyword>
<gene>
    <name evidence="6" type="ORF">K443DRAFT_95524</name>
</gene>
<evidence type="ECO:0000313" key="7">
    <source>
        <dbReference type="Proteomes" id="UP000054477"/>
    </source>
</evidence>
<keyword evidence="1" id="KW-0479">Metal-binding</keyword>
<dbReference type="OrthoDB" id="2861350at2759"/>
<proteinExistence type="predicted"/>
<evidence type="ECO:0000256" key="1">
    <source>
        <dbReference type="ARBA" id="ARBA00022723"/>
    </source>
</evidence>
<keyword evidence="3" id="KW-0862">Zinc</keyword>
<dbReference type="STRING" id="1095629.A0A0C9XP01"/>
<reference evidence="6 7" key="1">
    <citation type="submission" date="2014-04" db="EMBL/GenBank/DDBJ databases">
        <authorList>
            <consortium name="DOE Joint Genome Institute"/>
            <person name="Kuo A."/>
            <person name="Kohler A."/>
            <person name="Nagy L.G."/>
            <person name="Floudas D."/>
            <person name="Copeland A."/>
            <person name="Barry K.W."/>
            <person name="Cichocki N."/>
            <person name="Veneault-Fourrey C."/>
            <person name="LaButti K."/>
            <person name="Lindquist E.A."/>
            <person name="Lipzen A."/>
            <person name="Lundell T."/>
            <person name="Morin E."/>
            <person name="Murat C."/>
            <person name="Sun H."/>
            <person name="Tunlid A."/>
            <person name="Henrissat B."/>
            <person name="Grigoriev I.V."/>
            <person name="Hibbett D.S."/>
            <person name="Martin F."/>
            <person name="Nordberg H.P."/>
            <person name="Cantor M.N."/>
            <person name="Hua S.X."/>
        </authorList>
    </citation>
    <scope>NUCLEOTIDE SEQUENCE [LARGE SCALE GENOMIC DNA]</scope>
    <source>
        <strain evidence="6 7">LaAM-08-1</strain>
    </source>
</reference>
<feature type="domain" description="MYND-type" evidence="5">
    <location>
        <begin position="9"/>
        <end position="57"/>
    </location>
</feature>
<dbReference type="AlphaFoldDB" id="A0A0C9XP01"/>
<evidence type="ECO:0000256" key="3">
    <source>
        <dbReference type="ARBA" id="ARBA00022833"/>
    </source>
</evidence>
<keyword evidence="2 4" id="KW-0863">Zinc-finger</keyword>
<dbReference type="InterPro" id="IPR002893">
    <property type="entry name" value="Znf_MYND"/>
</dbReference>
<dbReference type="SUPFAM" id="SSF144232">
    <property type="entry name" value="HIT/MYND zinc finger-like"/>
    <property type="match status" value="1"/>
</dbReference>
<name>A0A0C9XP01_9AGAR</name>
<evidence type="ECO:0000259" key="5">
    <source>
        <dbReference type="PROSITE" id="PS50865"/>
    </source>
</evidence>
<protein>
    <recommendedName>
        <fullName evidence="5">MYND-type domain-containing protein</fullName>
    </recommendedName>
</protein>
<dbReference type="EMBL" id="KN838582">
    <property type="protein sequence ID" value="KIK03239.1"/>
    <property type="molecule type" value="Genomic_DNA"/>
</dbReference>
<dbReference type="HOGENOM" id="CLU_2004296_0_0_1"/>
<dbReference type="Pfam" id="PF01753">
    <property type="entry name" value="zf-MYND"/>
    <property type="match status" value="1"/>
</dbReference>
<dbReference type="Gene3D" id="6.10.140.2220">
    <property type="match status" value="1"/>
</dbReference>
<accession>A0A0C9XP01</accession>
<sequence length="124" mass="13971">MLLAHHERCFSPGCRETYFSAARKFSFCGGCARVPFCSKECLARAWNHPEIPHKSICKKLNLIGTTTKIPSRPEPQDRSKFQDRLHKAGIVDSVLADVVSHLDKLVKETSTAFGRFDGIFSNIY</sequence>
<evidence type="ECO:0000313" key="6">
    <source>
        <dbReference type="EMBL" id="KIK03239.1"/>
    </source>
</evidence>
<evidence type="ECO:0000256" key="2">
    <source>
        <dbReference type="ARBA" id="ARBA00022771"/>
    </source>
</evidence>
<reference evidence="7" key="2">
    <citation type="submission" date="2015-01" db="EMBL/GenBank/DDBJ databases">
        <title>Evolutionary Origins and Diversification of the Mycorrhizal Mutualists.</title>
        <authorList>
            <consortium name="DOE Joint Genome Institute"/>
            <consortium name="Mycorrhizal Genomics Consortium"/>
            <person name="Kohler A."/>
            <person name="Kuo A."/>
            <person name="Nagy L.G."/>
            <person name="Floudas D."/>
            <person name="Copeland A."/>
            <person name="Barry K.W."/>
            <person name="Cichocki N."/>
            <person name="Veneault-Fourrey C."/>
            <person name="LaButti K."/>
            <person name="Lindquist E.A."/>
            <person name="Lipzen A."/>
            <person name="Lundell T."/>
            <person name="Morin E."/>
            <person name="Murat C."/>
            <person name="Riley R."/>
            <person name="Ohm R."/>
            <person name="Sun H."/>
            <person name="Tunlid A."/>
            <person name="Henrissat B."/>
            <person name="Grigoriev I.V."/>
            <person name="Hibbett D.S."/>
            <person name="Martin F."/>
        </authorList>
    </citation>
    <scope>NUCLEOTIDE SEQUENCE [LARGE SCALE GENOMIC DNA]</scope>
    <source>
        <strain evidence="7">LaAM-08-1</strain>
    </source>
</reference>
<evidence type="ECO:0000256" key="4">
    <source>
        <dbReference type="PROSITE-ProRule" id="PRU00134"/>
    </source>
</evidence>
<organism evidence="6 7">
    <name type="scientific">Laccaria amethystina LaAM-08-1</name>
    <dbReference type="NCBI Taxonomy" id="1095629"/>
    <lineage>
        <taxon>Eukaryota</taxon>
        <taxon>Fungi</taxon>
        <taxon>Dikarya</taxon>
        <taxon>Basidiomycota</taxon>
        <taxon>Agaricomycotina</taxon>
        <taxon>Agaricomycetes</taxon>
        <taxon>Agaricomycetidae</taxon>
        <taxon>Agaricales</taxon>
        <taxon>Agaricineae</taxon>
        <taxon>Hydnangiaceae</taxon>
        <taxon>Laccaria</taxon>
    </lineage>
</organism>
<dbReference type="Proteomes" id="UP000054477">
    <property type="component" value="Unassembled WGS sequence"/>
</dbReference>